<sequence>MGISNCRPLAHQSLAGIVPTGMSLGRGGPRQKIALADCALAVQAGCHDIPSCVGLAFLALFFSRQLFYSSTPLLLLLLLLFPLFSSSSRAQPRAQLKPGQCGSGNSCELVRGLRQPINLSRENRLISQFHFHFHFHFYFHFHFFPFHFQFHNPSPWGNRIRFVVAIYCTVYSVVCNCCKAAHVENVPRSPMAWPTGDGFPVEHAVFQAFFPVSLPPFNPFVSLHKPTILAARCSLLAQNQFGSLL</sequence>
<comment type="caution">
    <text evidence="2">The sequence shown here is derived from an EMBL/GenBank/DDBJ whole genome shotgun (WGS) entry which is preliminary data.</text>
</comment>
<dbReference type="Proteomes" id="UP000784294">
    <property type="component" value="Unassembled WGS sequence"/>
</dbReference>
<evidence type="ECO:0000313" key="3">
    <source>
        <dbReference type="Proteomes" id="UP000784294"/>
    </source>
</evidence>
<evidence type="ECO:0000313" key="2">
    <source>
        <dbReference type="EMBL" id="VEL25115.1"/>
    </source>
</evidence>
<feature type="transmembrane region" description="Helical" evidence="1">
    <location>
        <begin position="66"/>
        <end position="84"/>
    </location>
</feature>
<dbReference type="EMBL" id="CAAALY010071764">
    <property type="protein sequence ID" value="VEL25115.1"/>
    <property type="molecule type" value="Genomic_DNA"/>
</dbReference>
<name>A0A3S5AJ76_9PLAT</name>
<keyword evidence="1" id="KW-0812">Transmembrane</keyword>
<dbReference type="AlphaFoldDB" id="A0A3S5AJ76"/>
<proteinExistence type="predicted"/>
<reference evidence="2" key="1">
    <citation type="submission" date="2018-11" db="EMBL/GenBank/DDBJ databases">
        <authorList>
            <consortium name="Pathogen Informatics"/>
        </authorList>
    </citation>
    <scope>NUCLEOTIDE SEQUENCE</scope>
</reference>
<evidence type="ECO:0000256" key="1">
    <source>
        <dbReference type="SAM" id="Phobius"/>
    </source>
</evidence>
<accession>A0A3S5AJ76</accession>
<protein>
    <submittedName>
        <fullName evidence="2">Uncharacterized protein</fullName>
    </submittedName>
</protein>
<organism evidence="2 3">
    <name type="scientific">Protopolystoma xenopodis</name>
    <dbReference type="NCBI Taxonomy" id="117903"/>
    <lineage>
        <taxon>Eukaryota</taxon>
        <taxon>Metazoa</taxon>
        <taxon>Spiralia</taxon>
        <taxon>Lophotrochozoa</taxon>
        <taxon>Platyhelminthes</taxon>
        <taxon>Monogenea</taxon>
        <taxon>Polyopisthocotylea</taxon>
        <taxon>Polystomatidea</taxon>
        <taxon>Polystomatidae</taxon>
        <taxon>Protopolystoma</taxon>
    </lineage>
</organism>
<keyword evidence="3" id="KW-1185">Reference proteome</keyword>
<keyword evidence="1" id="KW-1133">Transmembrane helix</keyword>
<keyword evidence="1" id="KW-0472">Membrane</keyword>
<gene>
    <name evidence="2" type="ORF">PXEA_LOCUS18555</name>
</gene>